<dbReference type="GO" id="GO:0031072">
    <property type="term" value="F:heat shock protein binding"/>
    <property type="evidence" value="ECO:0007669"/>
    <property type="project" value="InterPro"/>
</dbReference>
<keyword evidence="5 12" id="KW-0863">Zinc-finger</keyword>
<dbReference type="SUPFAM" id="SSF46565">
    <property type="entry name" value="Chaperone J-domain"/>
    <property type="match status" value="1"/>
</dbReference>
<name>V6DFV0_9BACT</name>
<dbReference type="FunFam" id="1.10.287.110:FF:000034">
    <property type="entry name" value="Chaperone protein DnaJ"/>
    <property type="match status" value="1"/>
</dbReference>
<dbReference type="InterPro" id="IPR012724">
    <property type="entry name" value="DnaJ"/>
</dbReference>
<evidence type="ECO:0000256" key="3">
    <source>
        <dbReference type="ARBA" id="ARBA00022723"/>
    </source>
</evidence>
<evidence type="ECO:0000313" key="16">
    <source>
        <dbReference type="EMBL" id="CDK30462.1"/>
    </source>
</evidence>
<dbReference type="KEGG" id="dpb:BABL1_gene_556"/>
<dbReference type="FunFam" id="2.10.230.10:FF:000002">
    <property type="entry name" value="Molecular chaperone DnaJ"/>
    <property type="match status" value="1"/>
</dbReference>
<dbReference type="SUPFAM" id="SSF49493">
    <property type="entry name" value="HSP40/DnaJ peptide-binding domain"/>
    <property type="match status" value="2"/>
</dbReference>
<dbReference type="CDD" id="cd10719">
    <property type="entry name" value="DnaJ_zf"/>
    <property type="match status" value="1"/>
</dbReference>
<dbReference type="GO" id="GO:0006260">
    <property type="term" value="P:DNA replication"/>
    <property type="evidence" value="ECO:0007669"/>
    <property type="project" value="UniProtKB-KW"/>
</dbReference>
<dbReference type="Pfam" id="PF00684">
    <property type="entry name" value="DnaJ_CXXCXGXG"/>
    <property type="match status" value="1"/>
</dbReference>
<dbReference type="Gene3D" id="1.10.287.110">
    <property type="entry name" value="DnaJ domain"/>
    <property type="match status" value="1"/>
</dbReference>
<feature type="zinc finger region" description="CR-type" evidence="13">
    <location>
        <begin position="135"/>
        <end position="213"/>
    </location>
</feature>
<evidence type="ECO:0000256" key="8">
    <source>
        <dbReference type="ARBA" id="ARBA00023186"/>
    </source>
</evidence>
<evidence type="ECO:0000256" key="4">
    <source>
        <dbReference type="ARBA" id="ARBA00022737"/>
    </source>
</evidence>
<keyword evidence="1 12" id="KW-0963">Cytoplasm</keyword>
<dbReference type="HAMAP" id="MF_01152">
    <property type="entry name" value="DnaJ"/>
    <property type="match status" value="1"/>
</dbReference>
<dbReference type="GO" id="GO:0008270">
    <property type="term" value="F:zinc ion binding"/>
    <property type="evidence" value="ECO:0007669"/>
    <property type="project" value="UniProtKB-UniRule"/>
</dbReference>
<dbReference type="GO" id="GO:0009408">
    <property type="term" value="P:response to heat"/>
    <property type="evidence" value="ECO:0007669"/>
    <property type="project" value="InterPro"/>
</dbReference>
<dbReference type="PRINTS" id="PR00625">
    <property type="entry name" value="JDOMAIN"/>
</dbReference>
<dbReference type="SMART" id="SM00271">
    <property type="entry name" value="DnaJ"/>
    <property type="match status" value="1"/>
</dbReference>
<comment type="similarity">
    <text evidence="10 12">Belongs to the DnaJ family.</text>
</comment>
<dbReference type="InterPro" id="IPR001623">
    <property type="entry name" value="DnaJ_domain"/>
</dbReference>
<feature type="domain" description="J" evidence="14">
    <location>
        <begin position="5"/>
        <end position="70"/>
    </location>
</feature>
<feature type="binding site" evidence="12">
    <location>
        <position position="201"/>
    </location>
    <ligand>
        <name>Zn(2+)</name>
        <dbReference type="ChEBI" id="CHEBI:29105"/>
        <label>1</label>
    </ligand>
</feature>
<dbReference type="InterPro" id="IPR036869">
    <property type="entry name" value="J_dom_sf"/>
</dbReference>
<dbReference type="GO" id="GO:0042026">
    <property type="term" value="P:protein refolding"/>
    <property type="evidence" value="ECO:0007669"/>
    <property type="project" value="TreeGrafter"/>
</dbReference>
<dbReference type="Proteomes" id="UP000018769">
    <property type="component" value="Chromosome I"/>
</dbReference>
<dbReference type="NCBIfam" id="TIGR02349">
    <property type="entry name" value="DnaJ_bact"/>
    <property type="match status" value="1"/>
</dbReference>
<comment type="cofactor">
    <cofactor evidence="12">
        <name>Zn(2+)</name>
        <dbReference type="ChEBI" id="CHEBI:29105"/>
    </cofactor>
    <text evidence="12">Binds 2 Zn(2+) ions per monomer.</text>
</comment>
<feature type="domain" description="CR-type" evidence="15">
    <location>
        <begin position="135"/>
        <end position="213"/>
    </location>
</feature>
<dbReference type="PROSITE" id="PS51188">
    <property type="entry name" value="ZF_CR"/>
    <property type="match status" value="1"/>
</dbReference>
<feature type="binding site" evidence="12">
    <location>
        <position position="168"/>
    </location>
    <ligand>
        <name>Zn(2+)</name>
        <dbReference type="ChEBI" id="CHEBI:29105"/>
        <label>2</label>
    </ligand>
</feature>
<dbReference type="AlphaFoldDB" id="V6DFV0"/>
<keyword evidence="8 12" id="KW-0143">Chaperone</keyword>
<evidence type="ECO:0000256" key="13">
    <source>
        <dbReference type="PROSITE-ProRule" id="PRU00546"/>
    </source>
</evidence>
<evidence type="ECO:0000259" key="14">
    <source>
        <dbReference type="PROSITE" id="PS50076"/>
    </source>
</evidence>
<dbReference type="SUPFAM" id="SSF57938">
    <property type="entry name" value="DnaJ/Hsp40 cysteine-rich domain"/>
    <property type="match status" value="1"/>
</dbReference>
<dbReference type="InterPro" id="IPR002939">
    <property type="entry name" value="DnaJ_C"/>
</dbReference>
<protein>
    <recommendedName>
        <fullName evidence="11 12">Chaperone protein DnaJ</fullName>
    </recommendedName>
</protein>
<dbReference type="Pfam" id="PF01556">
    <property type="entry name" value="DnaJ_C"/>
    <property type="match status" value="1"/>
</dbReference>
<evidence type="ECO:0000256" key="9">
    <source>
        <dbReference type="ARBA" id="ARBA00053423"/>
    </source>
</evidence>
<dbReference type="Gene3D" id="2.10.230.10">
    <property type="entry name" value="Heat shock protein DnaJ, cysteine-rich domain"/>
    <property type="match status" value="1"/>
</dbReference>
<dbReference type="GO" id="GO:0005737">
    <property type="term" value="C:cytoplasm"/>
    <property type="evidence" value="ECO:0007669"/>
    <property type="project" value="UniProtKB-SubCell"/>
</dbReference>
<dbReference type="GO" id="GO:0051082">
    <property type="term" value="F:unfolded protein binding"/>
    <property type="evidence" value="ECO:0007669"/>
    <property type="project" value="UniProtKB-UniRule"/>
</dbReference>
<sequence length="375" mass="41721">MSKADYYKVLGVPKTATQDEIKSAYRKLALKYHPDRNPDNKEAEEKFKEAAEAYEVLSNTEKRKQYDQFGHEGPSMGGFGANMNMDDIFSNFEDIFGNIFGAGQKKKSKKSGPTPKRGQDLAKELNISLEESFLGTTKDIKVYRYVSCDVCHGKGSQEPSSIEVCKECTGTGQVGYRHGIFMYTQACPVCNGEGFIIKNPCTKCKGQTRIQQYDSLKISIPKGIFDKAELRIPEKGDAGTFNGPAGDLYLRVHVMPHPTFKRVEDDIHCSILLTYPQFVFGSQVEIENIDGTKESLKVPKGWQIGDPIRIKGQGFQKIRGKTKGDLVVTPKCDIPKKLSASAEKALKEYSDAIGTQINENESDGSIKSFFKKFLG</sequence>
<keyword evidence="17" id="KW-1185">Reference proteome</keyword>
<dbReference type="InterPro" id="IPR018253">
    <property type="entry name" value="DnaJ_domain_CS"/>
</dbReference>
<dbReference type="OrthoDB" id="9779889at2"/>
<dbReference type="PROSITE" id="PS50076">
    <property type="entry name" value="DNAJ_2"/>
    <property type="match status" value="1"/>
</dbReference>
<evidence type="ECO:0000256" key="7">
    <source>
        <dbReference type="ARBA" id="ARBA00023016"/>
    </source>
</evidence>
<comment type="function">
    <text evidence="9 12">Participates actively in the response to hyperosmotic and heat shock by preventing the aggregation of stress-denatured proteins and by disaggregating proteins, also in an autonomous, DnaK-independent fashion. Unfolded proteins bind initially to DnaJ; upon interaction with the DnaJ-bound protein, DnaK hydrolyzes its bound ATP, resulting in the formation of a stable complex. GrpE releases ADP from DnaK; ATP binding to DnaK triggers the release of the substrate protein, thus completing the reaction cycle. Several rounds of ATP-dependent interactions between DnaJ, DnaK and GrpE are required for fully efficient folding. Also involved, together with DnaK and GrpE, in the DNA replication of plasmids through activation of initiation proteins.</text>
</comment>
<dbReference type="Pfam" id="PF00226">
    <property type="entry name" value="DnaJ"/>
    <property type="match status" value="1"/>
</dbReference>
<comment type="domain">
    <text evidence="12">The J domain is necessary and sufficient to stimulate DnaK ATPase activity. Zinc center 1 plays an important role in the autonomous, DnaK-independent chaperone activity of DnaJ. Zinc center 2 is essential for interaction with DnaK and for DnaJ activity.</text>
</comment>
<dbReference type="NCBIfam" id="NF008035">
    <property type="entry name" value="PRK10767.1"/>
    <property type="match status" value="1"/>
</dbReference>
<keyword evidence="3 12" id="KW-0479">Metal-binding</keyword>
<keyword evidence="6 12" id="KW-0862">Zinc</keyword>
<dbReference type="PANTHER" id="PTHR43096:SF48">
    <property type="entry name" value="CHAPERONE PROTEIN DNAJ"/>
    <property type="match status" value="1"/>
</dbReference>
<dbReference type="CDD" id="cd06257">
    <property type="entry name" value="DnaJ"/>
    <property type="match status" value="1"/>
</dbReference>
<dbReference type="EMBL" id="HG793133">
    <property type="protein sequence ID" value="CDK30462.1"/>
    <property type="molecule type" value="Genomic_DNA"/>
</dbReference>
<dbReference type="InterPro" id="IPR001305">
    <property type="entry name" value="HSP_DnaJ_Cys-rich_dom"/>
</dbReference>
<evidence type="ECO:0000256" key="1">
    <source>
        <dbReference type="ARBA" id="ARBA00022490"/>
    </source>
</evidence>
<reference evidence="16 17" key="1">
    <citation type="journal article" date="2015" name="Biol. Direct">
        <title>Babela massiliensis, a representative of a widespread bacterial phylum with unusual adaptations to parasitism in amoebae.</title>
        <authorList>
            <person name="Pagnier I."/>
            <person name="Yutin N."/>
            <person name="Croce O."/>
            <person name="Makarova K.S."/>
            <person name="Wolf Y.I."/>
            <person name="Benamar S."/>
            <person name="Raoult D."/>
            <person name="Koonin E.V."/>
            <person name="La Scola B."/>
        </authorList>
    </citation>
    <scope>NUCLEOTIDE SEQUENCE [LARGE SCALE GENOMIC DNA]</scope>
    <source>
        <strain evidence="17">BABL1</strain>
    </source>
</reference>
<comment type="subcellular location">
    <subcellularLocation>
        <location evidence="12">Cytoplasm</location>
    </subcellularLocation>
</comment>
<feature type="binding site" evidence="12">
    <location>
        <position position="148"/>
    </location>
    <ligand>
        <name>Zn(2+)</name>
        <dbReference type="ChEBI" id="CHEBI:29105"/>
        <label>1</label>
    </ligand>
</feature>
<evidence type="ECO:0000256" key="11">
    <source>
        <dbReference type="ARBA" id="ARBA00067609"/>
    </source>
</evidence>
<feature type="binding site" evidence="12">
    <location>
        <position position="165"/>
    </location>
    <ligand>
        <name>Zn(2+)</name>
        <dbReference type="ChEBI" id="CHEBI:29105"/>
        <label>2</label>
    </ligand>
</feature>
<comment type="caution">
    <text evidence="12">Lacks conserved residue(s) required for the propagation of feature annotation.</text>
</comment>
<dbReference type="STRING" id="673862.BABL1_gene_556"/>
<dbReference type="InterPro" id="IPR036410">
    <property type="entry name" value="HSP_DnaJ_Cys-rich_dom_sf"/>
</dbReference>
<dbReference type="PANTHER" id="PTHR43096">
    <property type="entry name" value="DNAJ HOMOLOG 1, MITOCHONDRIAL-RELATED"/>
    <property type="match status" value="1"/>
</dbReference>
<evidence type="ECO:0000259" key="15">
    <source>
        <dbReference type="PROSITE" id="PS51188"/>
    </source>
</evidence>
<dbReference type="PATRIC" id="fig|673862.3.peg.349"/>
<feature type="binding site" evidence="12">
    <location>
        <position position="204"/>
    </location>
    <ligand>
        <name>Zn(2+)</name>
        <dbReference type="ChEBI" id="CHEBI:29105"/>
        <label>1</label>
    </ligand>
</feature>
<dbReference type="GO" id="GO:0005524">
    <property type="term" value="F:ATP binding"/>
    <property type="evidence" value="ECO:0007669"/>
    <property type="project" value="InterPro"/>
</dbReference>
<proteinExistence type="inferred from homology"/>
<dbReference type="InterPro" id="IPR008971">
    <property type="entry name" value="HSP40/DnaJ_pept-bd"/>
</dbReference>
<feature type="binding site" evidence="12">
    <location>
        <position position="190"/>
    </location>
    <ligand>
        <name>Zn(2+)</name>
        <dbReference type="ChEBI" id="CHEBI:29105"/>
        <label>2</label>
    </ligand>
</feature>
<evidence type="ECO:0000256" key="6">
    <source>
        <dbReference type="ARBA" id="ARBA00022833"/>
    </source>
</evidence>
<comment type="subunit">
    <text evidence="12">Homodimer.</text>
</comment>
<dbReference type="HOGENOM" id="CLU_017633_0_7_7"/>
<accession>V6DFV0</accession>
<evidence type="ECO:0000256" key="2">
    <source>
        <dbReference type="ARBA" id="ARBA00022705"/>
    </source>
</evidence>
<evidence type="ECO:0000256" key="12">
    <source>
        <dbReference type="HAMAP-Rule" id="MF_01152"/>
    </source>
</evidence>
<dbReference type="eggNOG" id="COG0484">
    <property type="taxonomic scope" value="Bacteria"/>
</dbReference>
<keyword evidence="4 12" id="KW-0677">Repeat</keyword>
<feature type="binding site" evidence="12">
    <location>
        <position position="187"/>
    </location>
    <ligand>
        <name>Zn(2+)</name>
        <dbReference type="ChEBI" id="CHEBI:29105"/>
        <label>2</label>
    </ligand>
</feature>
<dbReference type="Gene3D" id="2.60.260.20">
    <property type="entry name" value="Urease metallochaperone UreE, N-terminal domain"/>
    <property type="match status" value="2"/>
</dbReference>
<gene>
    <name evidence="16" type="primary">dnaJ_2</name>
    <name evidence="12" type="synonym">dnaJ</name>
    <name evidence="16" type="ORF">BABL1_gene_556</name>
</gene>
<feature type="binding site" evidence="12">
    <location>
        <position position="151"/>
    </location>
    <ligand>
        <name>Zn(2+)</name>
        <dbReference type="ChEBI" id="CHEBI:29105"/>
        <label>1</label>
    </ligand>
</feature>
<dbReference type="CDD" id="cd10747">
    <property type="entry name" value="DnaJ_C"/>
    <property type="match status" value="1"/>
</dbReference>
<evidence type="ECO:0000313" key="17">
    <source>
        <dbReference type="Proteomes" id="UP000018769"/>
    </source>
</evidence>
<dbReference type="PROSITE" id="PS00636">
    <property type="entry name" value="DNAJ_1"/>
    <property type="match status" value="1"/>
</dbReference>
<dbReference type="RefSeq" id="WP_023791622.1">
    <property type="nucleotide sequence ID" value="NC_023003.1"/>
</dbReference>
<keyword evidence="7 12" id="KW-0346">Stress response</keyword>
<evidence type="ECO:0000256" key="10">
    <source>
        <dbReference type="ARBA" id="ARBA00061004"/>
    </source>
</evidence>
<keyword evidence="2 12" id="KW-0235">DNA replication</keyword>
<evidence type="ECO:0000256" key="5">
    <source>
        <dbReference type="ARBA" id="ARBA00022771"/>
    </source>
</evidence>
<organism evidence="16 17">
    <name type="scientific">Candidatus Babela massiliensis</name>
    <dbReference type="NCBI Taxonomy" id="673862"/>
    <lineage>
        <taxon>Bacteria</taxon>
        <taxon>Candidatus Babelota</taxon>
        <taxon>Candidatus Babeliae</taxon>
        <taxon>Candidatus Babeliales</taxon>
        <taxon>Candidatus Babeliaceae</taxon>
        <taxon>Candidatus Babela</taxon>
    </lineage>
</organism>